<organism evidence="1">
    <name type="scientific">Bordetella phage LK3</name>
    <dbReference type="NCBI Taxonomy" id="1926943"/>
    <lineage>
        <taxon>Viruses</taxon>
        <taxon>Duplodnaviria</taxon>
        <taxon>Heunggongvirae</taxon>
        <taxon>Uroviricota</taxon>
        <taxon>Caudoviricetes</taxon>
        <taxon>Mesyanzhinovviridae</taxon>
        <taxon>Rabinowitzvirinae</taxon>
        <taxon>Vojvodinavirus</taxon>
        <taxon>Vojvodinavirus CN1</taxon>
        <taxon>Bordetella virus CN1</taxon>
    </lineage>
</organism>
<reference evidence="1" key="1">
    <citation type="submission" date="2016-10" db="EMBL/GenBank/DDBJ databases">
        <title>vB_BbrS_LK3 siphovirus of Bordetella bronchiseptica: our friend or foe?</title>
        <authorList>
            <person name="Petrovic A."/>
            <person name="Doffkay Z."/>
            <person name="Rakhely G."/>
            <person name="Knezevic P."/>
        </authorList>
    </citation>
    <scope>NUCLEOTIDE SEQUENCE [LARGE SCALE GENOMIC DNA]</scope>
</reference>
<sequence>MNSIIFRNKGVIDVKSITTFGVSSKENPGAIGFFGTGLKYAIAILLREGCEITIHAGKRKLEFGVKRQKVRVDDFNVVTMNKRALGFTTEVGKTWEVWQAFRELYCNTVDELGEVFEAREVPEVGANETVIVVRGEKFLDVWASRSDIILSTEPLERNEAVHIHPGPSHFVFYRGVRAYRLDQPTQFTYNIQKKVDLTEDRTIKYSWDITAAVRRGLCESVETQVIKKAVTAPKGTFEHQLDFEGVEPSKPFLSIVSELARSFDSSLSRSALKASQVWIMDQLHEEATPMALSELERTRLEKAATFCERLGFAVREYPIIVSEFLGEEVLGRAHEGKIYISKRTLMMGTKMLAGTLIEEFIHLRHSLYDETRTMQNFLMDTIVSLGEQITGEPL</sequence>
<gene>
    <name evidence="1" type="ORF">LK3_57</name>
</gene>
<protein>
    <submittedName>
        <fullName evidence="1">Uncharacterized protein</fullName>
    </submittedName>
</protein>
<dbReference type="Proteomes" id="UP000241389">
    <property type="component" value="Segment"/>
</dbReference>
<accession>A0A2D0W8V1</accession>
<name>A0A2D0W8V1_9CAUD</name>
<proteinExistence type="predicted"/>
<dbReference type="EMBL" id="KX961385">
    <property type="protein sequence ID" value="APL99088.1"/>
    <property type="molecule type" value="Genomic_DNA"/>
</dbReference>
<evidence type="ECO:0000313" key="1">
    <source>
        <dbReference type="EMBL" id="APL99088.1"/>
    </source>
</evidence>